<comment type="caution">
    <text evidence="2">The sequence shown here is derived from an EMBL/GenBank/DDBJ whole genome shotgun (WGS) entry which is preliminary data.</text>
</comment>
<organism evidence="2 3">
    <name type="scientific">Phyllachora maydis</name>
    <dbReference type="NCBI Taxonomy" id="1825666"/>
    <lineage>
        <taxon>Eukaryota</taxon>
        <taxon>Fungi</taxon>
        <taxon>Dikarya</taxon>
        <taxon>Ascomycota</taxon>
        <taxon>Pezizomycotina</taxon>
        <taxon>Sordariomycetes</taxon>
        <taxon>Sordariomycetidae</taxon>
        <taxon>Phyllachorales</taxon>
        <taxon>Phyllachoraceae</taxon>
        <taxon>Phyllachora</taxon>
    </lineage>
</organism>
<feature type="region of interest" description="Disordered" evidence="1">
    <location>
        <begin position="1"/>
        <end position="24"/>
    </location>
</feature>
<keyword evidence="3" id="KW-1185">Reference proteome</keyword>
<protein>
    <submittedName>
        <fullName evidence="2">Uncharacterized protein</fullName>
    </submittedName>
</protein>
<sequence>MAPKSSKAPRKARDQPVPAIDRGSSLAPENFEKELKALAAKAKTETWVYGSIPSSIWHNRVVMAACFAGWSSNLFLHRNLPFKPQLLLPLIAIYVPTIQFFLGRLSSVFTAYWGPLITEVLTLFPLVSLSVACVATALENADLSALPVWIAEAAPGLGSYGFFRAVETLSKNLMQNNIGRNFLSTRMGWELVLAGSYSAMAPSKLLLFTIPALLHTALFNTHMPTPMALTALNNTLRSDGWLILDRRESLTGYISVVQSSTVGFRVMRCDHSLLGGEWVRYIGVGQFEGNQVAEPVYGVFAMLEAVRLVEVPKPVPDSEAKALVIGLGIGTTPAAFVAHVIEDAVSYTSRLGKDPSIRFDYIVHDVFTGGAEPIPLFTLEFLQSLRALLTPNGVIAINYAGDFTLPPPRIVIQTIRHVFPSCRIFREYPQDKEEMNKEGWDFTNMVIFCMKRKGPEMTFRAPTARDLLNSPSREEFLMPKHENLVKWHGKNALGHWTLMRTVIPTIVWENW</sequence>
<name>A0AAD9ICQ4_9PEZI</name>
<dbReference type="InterPro" id="IPR029063">
    <property type="entry name" value="SAM-dependent_MTases_sf"/>
</dbReference>
<evidence type="ECO:0000313" key="2">
    <source>
        <dbReference type="EMBL" id="KAK2074497.1"/>
    </source>
</evidence>
<dbReference type="EMBL" id="JAQQPM010000008">
    <property type="protein sequence ID" value="KAK2074497.1"/>
    <property type="molecule type" value="Genomic_DNA"/>
</dbReference>
<dbReference type="SUPFAM" id="SSF53335">
    <property type="entry name" value="S-adenosyl-L-methionine-dependent methyltransferases"/>
    <property type="match status" value="1"/>
</dbReference>
<gene>
    <name evidence="2" type="ORF">P8C59_008699</name>
</gene>
<dbReference type="Proteomes" id="UP001217918">
    <property type="component" value="Unassembled WGS sequence"/>
</dbReference>
<dbReference type="Gene3D" id="3.40.50.150">
    <property type="entry name" value="Vaccinia Virus protein VP39"/>
    <property type="match status" value="1"/>
</dbReference>
<accession>A0AAD9ICQ4</accession>
<evidence type="ECO:0000313" key="3">
    <source>
        <dbReference type="Proteomes" id="UP001217918"/>
    </source>
</evidence>
<dbReference type="AlphaFoldDB" id="A0AAD9ICQ4"/>
<reference evidence="2" key="1">
    <citation type="journal article" date="2023" name="Mol. Plant Microbe Interact.">
        <title>Elucidating the Obligate Nature and Biological Capacity of an Invasive Fungal Corn Pathogen.</title>
        <authorList>
            <person name="MacCready J.S."/>
            <person name="Roggenkamp E.M."/>
            <person name="Gdanetz K."/>
            <person name="Chilvers M.I."/>
        </authorList>
    </citation>
    <scope>NUCLEOTIDE SEQUENCE</scope>
    <source>
        <strain evidence="2">PM02</strain>
    </source>
</reference>
<proteinExistence type="predicted"/>
<evidence type="ECO:0000256" key="1">
    <source>
        <dbReference type="SAM" id="MobiDB-lite"/>
    </source>
</evidence>